<evidence type="ECO:0000256" key="6">
    <source>
        <dbReference type="ARBA" id="ARBA00022692"/>
    </source>
</evidence>
<gene>
    <name evidence="14" type="ORF">DPM19_12880</name>
</gene>
<evidence type="ECO:0000256" key="3">
    <source>
        <dbReference type="ARBA" id="ARBA00012438"/>
    </source>
</evidence>
<keyword evidence="9" id="KW-0902">Two-component regulatory system</keyword>
<dbReference type="GO" id="GO:0005886">
    <property type="term" value="C:plasma membrane"/>
    <property type="evidence" value="ECO:0007669"/>
    <property type="project" value="UniProtKB-SubCell"/>
</dbReference>
<dbReference type="GO" id="GO:0000155">
    <property type="term" value="F:phosphorelay sensor kinase activity"/>
    <property type="evidence" value="ECO:0007669"/>
    <property type="project" value="InterPro"/>
</dbReference>
<dbReference type="PROSITE" id="PS50885">
    <property type="entry name" value="HAMP"/>
    <property type="match status" value="1"/>
</dbReference>
<dbReference type="Gene3D" id="3.30.565.10">
    <property type="entry name" value="Histidine kinase-like ATPase, C-terminal domain"/>
    <property type="match status" value="1"/>
</dbReference>
<dbReference type="EC" id="2.7.13.3" evidence="3"/>
<dbReference type="EMBL" id="QLYX01000005">
    <property type="protein sequence ID" value="RAY14928.1"/>
    <property type="molecule type" value="Genomic_DNA"/>
</dbReference>
<proteinExistence type="predicted"/>
<dbReference type="SUPFAM" id="SSF158472">
    <property type="entry name" value="HAMP domain-like"/>
    <property type="match status" value="1"/>
</dbReference>
<dbReference type="InterPro" id="IPR005467">
    <property type="entry name" value="His_kinase_dom"/>
</dbReference>
<keyword evidence="8 11" id="KW-1133">Transmembrane helix</keyword>
<sequence>MSLRDPLRPPVAASALSPRTVRMRLTALYSALFATSGAALLTITYLLVHRSKAGLVVISYDGNGPEIREHLKRIREAQLHDLLTQSAIALAIMLLISIALGWLVAGRVLRPLRTMTTTIQQISARNVHERLAVTGPPDEMKALADTVDALLGRLETALNAHKRFVANAAHELRTPLTLERALLEETLTDREATLESYRTTSKRLLELSKDQAQLLEALLTLTTSERGLDRQTPFDLSDLAHQALAATHLEATATDIHITTQINPAPTKGHPALAARLVANLIDNAVHHNIPGGHVKVTTETRANRSLVSVTNTGPTIPPHQTPQLFEPFQRLGERPARTTGHHGLGLSIVRAIATAHNATITAHPHPAGGLHIEISFPTTTQPQQPARAHA</sequence>
<dbReference type="PRINTS" id="PR00344">
    <property type="entry name" value="BCTRLSENSOR"/>
</dbReference>
<reference evidence="14 15" key="1">
    <citation type="submission" date="2018-06" db="EMBL/GenBank/DDBJ databases">
        <title>Actinomadura craniellae sp. nov. isolated from marine sponge Craniella sp.</title>
        <authorList>
            <person name="Li L."/>
            <person name="Xu Q.H."/>
            <person name="Lin H.W."/>
            <person name="Lu Y.H."/>
        </authorList>
    </citation>
    <scope>NUCLEOTIDE SEQUENCE [LARGE SCALE GENOMIC DNA]</scope>
    <source>
        <strain evidence="14 15">LHW63021</strain>
    </source>
</reference>
<evidence type="ECO:0000256" key="2">
    <source>
        <dbReference type="ARBA" id="ARBA00004236"/>
    </source>
</evidence>
<evidence type="ECO:0000256" key="11">
    <source>
        <dbReference type="SAM" id="Phobius"/>
    </source>
</evidence>
<comment type="subcellular location">
    <subcellularLocation>
        <location evidence="2">Cell membrane</location>
    </subcellularLocation>
</comment>
<dbReference type="InterPro" id="IPR003594">
    <property type="entry name" value="HATPase_dom"/>
</dbReference>
<dbReference type="InterPro" id="IPR050428">
    <property type="entry name" value="TCS_sensor_his_kinase"/>
</dbReference>
<organism evidence="14 15">
    <name type="scientific">Actinomadura craniellae</name>
    <dbReference type="NCBI Taxonomy" id="2231787"/>
    <lineage>
        <taxon>Bacteria</taxon>
        <taxon>Bacillati</taxon>
        <taxon>Actinomycetota</taxon>
        <taxon>Actinomycetes</taxon>
        <taxon>Streptosporangiales</taxon>
        <taxon>Thermomonosporaceae</taxon>
        <taxon>Actinomadura</taxon>
    </lineage>
</organism>
<dbReference type="InterPro" id="IPR003660">
    <property type="entry name" value="HAMP_dom"/>
</dbReference>
<keyword evidence="15" id="KW-1185">Reference proteome</keyword>
<accession>A0A365H7D4</accession>
<comment type="catalytic activity">
    <reaction evidence="1">
        <text>ATP + protein L-histidine = ADP + protein N-phospho-L-histidine.</text>
        <dbReference type="EC" id="2.7.13.3"/>
    </reaction>
</comment>
<dbReference type="CDD" id="cd06225">
    <property type="entry name" value="HAMP"/>
    <property type="match status" value="1"/>
</dbReference>
<dbReference type="CDD" id="cd00075">
    <property type="entry name" value="HATPase"/>
    <property type="match status" value="1"/>
</dbReference>
<dbReference type="OrthoDB" id="3224230at2"/>
<dbReference type="SUPFAM" id="SSF55874">
    <property type="entry name" value="ATPase domain of HSP90 chaperone/DNA topoisomerase II/histidine kinase"/>
    <property type="match status" value="1"/>
</dbReference>
<dbReference type="Gene3D" id="1.10.287.130">
    <property type="match status" value="1"/>
</dbReference>
<evidence type="ECO:0000256" key="9">
    <source>
        <dbReference type="ARBA" id="ARBA00023012"/>
    </source>
</evidence>
<dbReference type="PANTHER" id="PTHR45436:SF5">
    <property type="entry name" value="SENSOR HISTIDINE KINASE TRCS"/>
    <property type="match status" value="1"/>
</dbReference>
<evidence type="ECO:0000259" key="13">
    <source>
        <dbReference type="PROSITE" id="PS50885"/>
    </source>
</evidence>
<dbReference type="AlphaFoldDB" id="A0A365H7D4"/>
<keyword evidence="7 14" id="KW-0418">Kinase</keyword>
<feature type="transmembrane region" description="Helical" evidence="11">
    <location>
        <begin position="82"/>
        <end position="105"/>
    </location>
</feature>
<dbReference type="InterPro" id="IPR003661">
    <property type="entry name" value="HisK_dim/P_dom"/>
</dbReference>
<dbReference type="InterPro" id="IPR036097">
    <property type="entry name" value="HisK_dim/P_sf"/>
</dbReference>
<dbReference type="Proteomes" id="UP000251891">
    <property type="component" value="Unassembled WGS sequence"/>
</dbReference>
<dbReference type="SMART" id="SM00304">
    <property type="entry name" value="HAMP"/>
    <property type="match status" value="1"/>
</dbReference>
<evidence type="ECO:0000256" key="7">
    <source>
        <dbReference type="ARBA" id="ARBA00022777"/>
    </source>
</evidence>
<dbReference type="InterPro" id="IPR036890">
    <property type="entry name" value="HATPase_C_sf"/>
</dbReference>
<dbReference type="RefSeq" id="WP_111867460.1">
    <property type="nucleotide sequence ID" value="NZ_QLYX01000005.1"/>
</dbReference>
<evidence type="ECO:0000256" key="4">
    <source>
        <dbReference type="ARBA" id="ARBA00022553"/>
    </source>
</evidence>
<keyword evidence="4" id="KW-0597">Phosphoprotein</keyword>
<dbReference type="InterPro" id="IPR004358">
    <property type="entry name" value="Sig_transdc_His_kin-like_C"/>
</dbReference>
<feature type="domain" description="Histidine kinase" evidence="12">
    <location>
        <begin position="167"/>
        <end position="381"/>
    </location>
</feature>
<keyword evidence="5" id="KW-0808">Transferase</keyword>
<dbReference type="SUPFAM" id="SSF47384">
    <property type="entry name" value="Homodimeric domain of signal transducing histidine kinase"/>
    <property type="match status" value="1"/>
</dbReference>
<dbReference type="Gene3D" id="6.10.340.10">
    <property type="match status" value="1"/>
</dbReference>
<dbReference type="CDD" id="cd00082">
    <property type="entry name" value="HisKA"/>
    <property type="match status" value="1"/>
</dbReference>
<dbReference type="Pfam" id="PF00512">
    <property type="entry name" value="HisKA"/>
    <property type="match status" value="1"/>
</dbReference>
<evidence type="ECO:0000313" key="14">
    <source>
        <dbReference type="EMBL" id="RAY14928.1"/>
    </source>
</evidence>
<dbReference type="SMART" id="SM00387">
    <property type="entry name" value="HATPase_c"/>
    <property type="match status" value="1"/>
</dbReference>
<dbReference type="PROSITE" id="PS50109">
    <property type="entry name" value="HIS_KIN"/>
    <property type="match status" value="1"/>
</dbReference>
<dbReference type="Pfam" id="PF00672">
    <property type="entry name" value="HAMP"/>
    <property type="match status" value="1"/>
</dbReference>
<evidence type="ECO:0000256" key="5">
    <source>
        <dbReference type="ARBA" id="ARBA00022679"/>
    </source>
</evidence>
<feature type="domain" description="HAMP" evidence="13">
    <location>
        <begin position="106"/>
        <end position="159"/>
    </location>
</feature>
<comment type="caution">
    <text evidence="14">The sequence shown here is derived from an EMBL/GenBank/DDBJ whole genome shotgun (WGS) entry which is preliminary data.</text>
</comment>
<dbReference type="Pfam" id="PF02518">
    <property type="entry name" value="HATPase_c"/>
    <property type="match status" value="1"/>
</dbReference>
<name>A0A365H7D4_9ACTN</name>
<keyword evidence="6 11" id="KW-0812">Transmembrane</keyword>
<evidence type="ECO:0000256" key="8">
    <source>
        <dbReference type="ARBA" id="ARBA00022989"/>
    </source>
</evidence>
<evidence type="ECO:0000313" key="15">
    <source>
        <dbReference type="Proteomes" id="UP000251891"/>
    </source>
</evidence>
<dbReference type="SMART" id="SM00388">
    <property type="entry name" value="HisKA"/>
    <property type="match status" value="1"/>
</dbReference>
<feature type="transmembrane region" description="Helical" evidence="11">
    <location>
        <begin position="27"/>
        <end position="48"/>
    </location>
</feature>
<evidence type="ECO:0000256" key="10">
    <source>
        <dbReference type="ARBA" id="ARBA00023136"/>
    </source>
</evidence>
<evidence type="ECO:0000259" key="12">
    <source>
        <dbReference type="PROSITE" id="PS50109"/>
    </source>
</evidence>
<keyword evidence="10 11" id="KW-0472">Membrane</keyword>
<evidence type="ECO:0000256" key="1">
    <source>
        <dbReference type="ARBA" id="ARBA00000085"/>
    </source>
</evidence>
<protein>
    <recommendedName>
        <fullName evidence="3">histidine kinase</fullName>
        <ecNumber evidence="3">2.7.13.3</ecNumber>
    </recommendedName>
</protein>
<dbReference type="PANTHER" id="PTHR45436">
    <property type="entry name" value="SENSOR HISTIDINE KINASE YKOH"/>
    <property type="match status" value="1"/>
</dbReference>